<reference evidence="2 3" key="1">
    <citation type="submission" date="2017-11" db="EMBL/GenBank/DDBJ databases">
        <title>De-novo sequencing of pomegranate (Punica granatum L.) genome.</title>
        <authorList>
            <person name="Akparov Z."/>
            <person name="Amiraslanov A."/>
            <person name="Hajiyeva S."/>
            <person name="Abbasov M."/>
            <person name="Kaur K."/>
            <person name="Hamwieh A."/>
            <person name="Solovyev V."/>
            <person name="Salamov A."/>
            <person name="Braich B."/>
            <person name="Kosarev P."/>
            <person name="Mahmoud A."/>
            <person name="Hajiyev E."/>
            <person name="Babayeva S."/>
            <person name="Izzatullayeva V."/>
            <person name="Mammadov A."/>
            <person name="Mammadov A."/>
            <person name="Sharifova S."/>
            <person name="Ojaghi J."/>
            <person name="Eynullazada K."/>
            <person name="Bayramov B."/>
            <person name="Abdulazimova A."/>
            <person name="Shahmuradov I."/>
        </authorList>
    </citation>
    <scope>NUCLEOTIDE SEQUENCE [LARGE SCALE GENOMIC DNA]</scope>
    <source>
        <strain evidence="3">cv. AG2017</strain>
        <tissue evidence="2">Leaf</tissue>
    </source>
</reference>
<comment type="caution">
    <text evidence="2">The sequence shown here is derived from an EMBL/GenBank/DDBJ whole genome shotgun (WGS) entry which is preliminary data.</text>
</comment>
<feature type="compositionally biased region" description="Polar residues" evidence="1">
    <location>
        <begin position="43"/>
        <end position="52"/>
    </location>
</feature>
<feature type="region of interest" description="Disordered" evidence="1">
    <location>
        <begin position="1"/>
        <end position="105"/>
    </location>
</feature>
<feature type="compositionally biased region" description="Basic residues" evidence="1">
    <location>
        <begin position="56"/>
        <end position="65"/>
    </location>
</feature>
<dbReference type="EMBL" id="PGOL01000656">
    <property type="protein sequence ID" value="PKI66853.1"/>
    <property type="molecule type" value="Genomic_DNA"/>
</dbReference>
<accession>A0A2I0KF95</accession>
<name>A0A2I0KF95_PUNGR</name>
<feature type="compositionally biased region" description="Acidic residues" evidence="1">
    <location>
        <begin position="11"/>
        <end position="27"/>
    </location>
</feature>
<proteinExistence type="predicted"/>
<evidence type="ECO:0000313" key="2">
    <source>
        <dbReference type="EMBL" id="PKI66853.1"/>
    </source>
</evidence>
<evidence type="ECO:0000256" key="1">
    <source>
        <dbReference type="SAM" id="MobiDB-lite"/>
    </source>
</evidence>
<organism evidence="2 3">
    <name type="scientific">Punica granatum</name>
    <name type="common">Pomegranate</name>
    <dbReference type="NCBI Taxonomy" id="22663"/>
    <lineage>
        <taxon>Eukaryota</taxon>
        <taxon>Viridiplantae</taxon>
        <taxon>Streptophyta</taxon>
        <taxon>Embryophyta</taxon>
        <taxon>Tracheophyta</taxon>
        <taxon>Spermatophyta</taxon>
        <taxon>Magnoliopsida</taxon>
        <taxon>eudicotyledons</taxon>
        <taxon>Gunneridae</taxon>
        <taxon>Pentapetalae</taxon>
        <taxon>rosids</taxon>
        <taxon>malvids</taxon>
        <taxon>Myrtales</taxon>
        <taxon>Lythraceae</taxon>
        <taxon>Punica</taxon>
    </lineage>
</organism>
<feature type="compositionally biased region" description="Low complexity" evidence="1">
    <location>
        <begin position="1"/>
        <end position="10"/>
    </location>
</feature>
<protein>
    <submittedName>
        <fullName evidence="2">Uncharacterized protein</fullName>
    </submittedName>
</protein>
<gene>
    <name evidence="2" type="ORF">CRG98_012719</name>
</gene>
<keyword evidence="3" id="KW-1185">Reference proteome</keyword>
<feature type="compositionally biased region" description="Basic and acidic residues" evidence="1">
    <location>
        <begin position="79"/>
        <end position="105"/>
    </location>
</feature>
<sequence>MEVTDGSSNSGEDEGGDTEVGEDDDVNLDYGELCLDGIDVDNGTGNARCYTNPSPKSKKPKKPKWRACNGRSRNPNVEDVQRPEEARNTSEIEEGSYHIDEDGKH</sequence>
<evidence type="ECO:0000313" key="3">
    <source>
        <dbReference type="Proteomes" id="UP000233551"/>
    </source>
</evidence>
<dbReference type="AlphaFoldDB" id="A0A2I0KF95"/>
<dbReference type="Proteomes" id="UP000233551">
    <property type="component" value="Unassembled WGS sequence"/>
</dbReference>